<reference evidence="2" key="1">
    <citation type="journal article" date="2019" name="bioRxiv">
        <title>The Genome of the Zebra Mussel, Dreissena polymorpha: A Resource for Invasive Species Research.</title>
        <authorList>
            <person name="McCartney M.A."/>
            <person name="Auch B."/>
            <person name="Kono T."/>
            <person name="Mallez S."/>
            <person name="Zhang Y."/>
            <person name="Obille A."/>
            <person name="Becker A."/>
            <person name="Abrahante J.E."/>
            <person name="Garbe J."/>
            <person name="Badalamenti J.P."/>
            <person name="Herman A."/>
            <person name="Mangelson H."/>
            <person name="Liachko I."/>
            <person name="Sullivan S."/>
            <person name="Sone E.D."/>
            <person name="Koren S."/>
            <person name="Silverstein K.A.T."/>
            <person name="Beckman K.B."/>
            <person name="Gohl D.M."/>
        </authorList>
    </citation>
    <scope>NUCLEOTIDE SEQUENCE</scope>
    <source>
        <strain evidence="2">Duluth1</strain>
        <tissue evidence="2">Whole animal</tissue>
    </source>
</reference>
<dbReference type="Proteomes" id="UP000828390">
    <property type="component" value="Unassembled WGS sequence"/>
</dbReference>
<organism evidence="2 3">
    <name type="scientific">Dreissena polymorpha</name>
    <name type="common">Zebra mussel</name>
    <name type="synonym">Mytilus polymorpha</name>
    <dbReference type="NCBI Taxonomy" id="45954"/>
    <lineage>
        <taxon>Eukaryota</taxon>
        <taxon>Metazoa</taxon>
        <taxon>Spiralia</taxon>
        <taxon>Lophotrochozoa</taxon>
        <taxon>Mollusca</taxon>
        <taxon>Bivalvia</taxon>
        <taxon>Autobranchia</taxon>
        <taxon>Heteroconchia</taxon>
        <taxon>Euheterodonta</taxon>
        <taxon>Imparidentia</taxon>
        <taxon>Neoheterodontei</taxon>
        <taxon>Myida</taxon>
        <taxon>Dreissenoidea</taxon>
        <taxon>Dreissenidae</taxon>
        <taxon>Dreissena</taxon>
    </lineage>
</organism>
<gene>
    <name evidence="2" type="ORF">DPMN_084350</name>
</gene>
<sequence>MNPGPGPDLRERLPRQKPLGRSSNRDDTSVSGKTNVVDSSKDTRVRPDRE</sequence>
<dbReference type="AlphaFoldDB" id="A0A9D3YE58"/>
<evidence type="ECO:0000313" key="2">
    <source>
        <dbReference type="EMBL" id="KAH3696870.1"/>
    </source>
</evidence>
<comment type="caution">
    <text evidence="2">The sequence shown here is derived from an EMBL/GenBank/DDBJ whole genome shotgun (WGS) entry which is preliminary data.</text>
</comment>
<evidence type="ECO:0000256" key="1">
    <source>
        <dbReference type="SAM" id="MobiDB-lite"/>
    </source>
</evidence>
<feature type="compositionally biased region" description="Polar residues" evidence="1">
    <location>
        <begin position="29"/>
        <end position="38"/>
    </location>
</feature>
<accession>A0A9D3YE58</accession>
<reference evidence="2" key="2">
    <citation type="submission" date="2020-11" db="EMBL/GenBank/DDBJ databases">
        <authorList>
            <person name="McCartney M.A."/>
            <person name="Auch B."/>
            <person name="Kono T."/>
            <person name="Mallez S."/>
            <person name="Becker A."/>
            <person name="Gohl D.M."/>
            <person name="Silverstein K.A.T."/>
            <person name="Koren S."/>
            <person name="Bechman K.B."/>
            <person name="Herman A."/>
            <person name="Abrahante J.E."/>
            <person name="Garbe J."/>
        </authorList>
    </citation>
    <scope>NUCLEOTIDE SEQUENCE</scope>
    <source>
        <strain evidence="2">Duluth1</strain>
        <tissue evidence="2">Whole animal</tissue>
    </source>
</reference>
<dbReference type="EMBL" id="JAIWYP010000016">
    <property type="protein sequence ID" value="KAH3696870.1"/>
    <property type="molecule type" value="Genomic_DNA"/>
</dbReference>
<keyword evidence="3" id="KW-1185">Reference proteome</keyword>
<evidence type="ECO:0000313" key="3">
    <source>
        <dbReference type="Proteomes" id="UP000828390"/>
    </source>
</evidence>
<proteinExistence type="predicted"/>
<feature type="compositionally biased region" description="Basic and acidic residues" evidence="1">
    <location>
        <begin position="39"/>
        <end position="50"/>
    </location>
</feature>
<protein>
    <submittedName>
        <fullName evidence="2">Uncharacterized protein</fullName>
    </submittedName>
</protein>
<name>A0A9D3YE58_DREPO</name>
<feature type="region of interest" description="Disordered" evidence="1">
    <location>
        <begin position="1"/>
        <end position="50"/>
    </location>
</feature>